<dbReference type="InterPro" id="IPR002109">
    <property type="entry name" value="Glutaredoxin"/>
</dbReference>
<dbReference type="OrthoDB" id="9795531at2"/>
<dbReference type="AlphaFoldDB" id="A0A328WVS5"/>
<sequence length="112" mass="13035">MNRFFFISFVLFFVDIAFSQDNTTQNQQVAIIIYGSDSCHYCLDAKKHAEEQKLDFVYFDIDKDENALREMLNKLRANNIPTSNLNLPVVDKNGIVFTNEPDFTIFLNKITQ</sequence>
<organism evidence="2 3">
    <name type="scientific">Flavobacterium lacus</name>
    <dbReference type="NCBI Taxonomy" id="1353778"/>
    <lineage>
        <taxon>Bacteria</taxon>
        <taxon>Pseudomonadati</taxon>
        <taxon>Bacteroidota</taxon>
        <taxon>Flavobacteriia</taxon>
        <taxon>Flavobacteriales</taxon>
        <taxon>Flavobacteriaceae</taxon>
        <taxon>Flavobacterium</taxon>
    </lineage>
</organism>
<dbReference type="Gene3D" id="3.40.30.10">
    <property type="entry name" value="Glutaredoxin"/>
    <property type="match status" value="1"/>
</dbReference>
<name>A0A328WVS5_9FLAO</name>
<dbReference type="CDD" id="cd02976">
    <property type="entry name" value="NrdH"/>
    <property type="match status" value="1"/>
</dbReference>
<keyword evidence="3" id="KW-1185">Reference proteome</keyword>
<dbReference type="SUPFAM" id="SSF52833">
    <property type="entry name" value="Thioredoxin-like"/>
    <property type="match status" value="1"/>
</dbReference>
<dbReference type="EMBL" id="QLSV01000002">
    <property type="protein sequence ID" value="RAR50371.1"/>
    <property type="molecule type" value="Genomic_DNA"/>
</dbReference>
<feature type="domain" description="Glutaredoxin" evidence="1">
    <location>
        <begin position="31"/>
        <end position="81"/>
    </location>
</feature>
<dbReference type="RefSeq" id="WP_112084918.1">
    <property type="nucleotide sequence ID" value="NZ_QLSV01000002.1"/>
</dbReference>
<protein>
    <submittedName>
        <fullName evidence="2">Glutaredoxin</fullName>
    </submittedName>
</protein>
<gene>
    <name evidence="2" type="ORF">B0I10_102170</name>
</gene>
<proteinExistence type="predicted"/>
<evidence type="ECO:0000259" key="1">
    <source>
        <dbReference type="Pfam" id="PF00462"/>
    </source>
</evidence>
<dbReference type="InterPro" id="IPR036249">
    <property type="entry name" value="Thioredoxin-like_sf"/>
</dbReference>
<evidence type="ECO:0000313" key="2">
    <source>
        <dbReference type="EMBL" id="RAR50371.1"/>
    </source>
</evidence>
<accession>A0A328WVS5</accession>
<comment type="caution">
    <text evidence="2">The sequence shown here is derived from an EMBL/GenBank/DDBJ whole genome shotgun (WGS) entry which is preliminary data.</text>
</comment>
<dbReference type="Pfam" id="PF00462">
    <property type="entry name" value="Glutaredoxin"/>
    <property type="match status" value="1"/>
</dbReference>
<evidence type="ECO:0000313" key="3">
    <source>
        <dbReference type="Proteomes" id="UP000249518"/>
    </source>
</evidence>
<reference evidence="2 3" key="1">
    <citation type="submission" date="2018-06" db="EMBL/GenBank/DDBJ databases">
        <title>Genomic Encyclopedia of Type Strains, Phase III (KMG-III): the genomes of soil and plant-associated and newly described type strains.</title>
        <authorList>
            <person name="Whitman W."/>
        </authorList>
    </citation>
    <scope>NUCLEOTIDE SEQUENCE [LARGE SCALE GENOMIC DNA]</scope>
    <source>
        <strain evidence="2 3">CGMCC 1.12504</strain>
    </source>
</reference>
<dbReference type="Proteomes" id="UP000249518">
    <property type="component" value="Unassembled WGS sequence"/>
</dbReference>